<name>A0A1G1ZHK0_9BACT</name>
<organism evidence="1 2">
    <name type="scientific">Candidatus Harrisonbacteria bacterium RIFCSPHIGHO2_02_FULL_42_16</name>
    <dbReference type="NCBI Taxonomy" id="1798404"/>
    <lineage>
        <taxon>Bacteria</taxon>
        <taxon>Candidatus Harrisoniibacteriota</taxon>
    </lineage>
</organism>
<dbReference type="AlphaFoldDB" id="A0A1G1ZHK0"/>
<protein>
    <submittedName>
        <fullName evidence="1">Uncharacterized protein</fullName>
    </submittedName>
</protein>
<proteinExistence type="predicted"/>
<evidence type="ECO:0000313" key="1">
    <source>
        <dbReference type="EMBL" id="OGY63636.1"/>
    </source>
</evidence>
<dbReference type="Proteomes" id="UP000177960">
    <property type="component" value="Unassembled WGS sequence"/>
</dbReference>
<reference evidence="1 2" key="1">
    <citation type="journal article" date="2016" name="Nat. Commun.">
        <title>Thousands of microbial genomes shed light on interconnected biogeochemical processes in an aquifer system.</title>
        <authorList>
            <person name="Anantharaman K."/>
            <person name="Brown C.T."/>
            <person name="Hug L.A."/>
            <person name="Sharon I."/>
            <person name="Castelle C.J."/>
            <person name="Probst A.J."/>
            <person name="Thomas B.C."/>
            <person name="Singh A."/>
            <person name="Wilkins M.J."/>
            <person name="Karaoz U."/>
            <person name="Brodie E.L."/>
            <person name="Williams K.H."/>
            <person name="Hubbard S.S."/>
            <person name="Banfield J.F."/>
        </authorList>
    </citation>
    <scope>NUCLEOTIDE SEQUENCE [LARGE SCALE GENOMIC DNA]</scope>
</reference>
<accession>A0A1G1ZHK0</accession>
<comment type="caution">
    <text evidence="1">The sequence shown here is derived from an EMBL/GenBank/DDBJ whole genome shotgun (WGS) entry which is preliminary data.</text>
</comment>
<dbReference type="STRING" id="1798404.A3B92_03220"/>
<gene>
    <name evidence="1" type="ORF">A3B92_03220</name>
</gene>
<evidence type="ECO:0000313" key="2">
    <source>
        <dbReference type="Proteomes" id="UP000177960"/>
    </source>
</evidence>
<sequence length="106" mass="12686">MGRVDQEIERVLEQKAENLSLWQEFQIHILNKKIFAGKFQKEGWSGEIAFYVFYCWDCGEITYDYPHGFIHKQYLICGKCEARIDFVPYWAPLAMLWELIRFKLGV</sequence>
<dbReference type="EMBL" id="MHJG01000020">
    <property type="protein sequence ID" value="OGY63636.1"/>
    <property type="molecule type" value="Genomic_DNA"/>
</dbReference>